<dbReference type="AlphaFoldDB" id="A0A6L5GCH4"/>
<evidence type="ECO:0000259" key="1">
    <source>
        <dbReference type="Pfam" id="PF13340"/>
    </source>
</evidence>
<proteinExistence type="predicted"/>
<name>A0A6L5GCH4_9ACTN</name>
<dbReference type="InterPro" id="IPR025161">
    <property type="entry name" value="IS402-like_dom"/>
</dbReference>
<dbReference type="EMBL" id="WIAO01000022">
    <property type="protein sequence ID" value="MQM27340.1"/>
    <property type="molecule type" value="Genomic_DNA"/>
</dbReference>
<feature type="domain" description="Insertion element IS402-like" evidence="1">
    <location>
        <begin position="17"/>
        <end position="92"/>
    </location>
</feature>
<protein>
    <submittedName>
        <fullName evidence="2">Transposase</fullName>
    </submittedName>
</protein>
<evidence type="ECO:0000313" key="2">
    <source>
        <dbReference type="EMBL" id="MQM27340.1"/>
    </source>
</evidence>
<sequence>MGSCLFPGRVSRPWIVDDELWALIEPLLPVWPSRRPGRKPIPDRLCRHGVLFVLHTGVGWEHLPREFGFGSGMTCWRRLERWCRAGVFDRLHHLVLARLHAAGELDWPRVCIDASHGQTHDGLEAAPDVLLCDYE</sequence>
<comment type="caution">
    <text evidence="2">The sequence shown here is derived from an EMBL/GenBank/DDBJ whole genome shotgun (WGS) entry which is preliminary data.</text>
</comment>
<organism evidence="2 3">
    <name type="scientific">Glycomyces albidus</name>
    <dbReference type="NCBI Taxonomy" id="2656774"/>
    <lineage>
        <taxon>Bacteria</taxon>
        <taxon>Bacillati</taxon>
        <taxon>Actinomycetota</taxon>
        <taxon>Actinomycetes</taxon>
        <taxon>Glycomycetales</taxon>
        <taxon>Glycomycetaceae</taxon>
        <taxon>Glycomyces</taxon>
    </lineage>
</organism>
<evidence type="ECO:0000313" key="3">
    <source>
        <dbReference type="Proteomes" id="UP000477750"/>
    </source>
</evidence>
<dbReference type="InterPro" id="IPR052909">
    <property type="entry name" value="Transposase_6_like"/>
</dbReference>
<gene>
    <name evidence="2" type="ORF">GFD30_17440</name>
</gene>
<dbReference type="PANTHER" id="PTHR46637">
    <property type="entry name" value="TIS1421-TRANSPOSASE PROTEIN A"/>
    <property type="match status" value="1"/>
</dbReference>
<dbReference type="Proteomes" id="UP000477750">
    <property type="component" value="Unassembled WGS sequence"/>
</dbReference>
<accession>A0A6L5GCH4</accession>
<dbReference type="Pfam" id="PF13340">
    <property type="entry name" value="DUF4096"/>
    <property type="match status" value="1"/>
</dbReference>
<reference evidence="2 3" key="1">
    <citation type="submission" date="2019-10" db="EMBL/GenBank/DDBJ databases">
        <title>Glycomyces albidus sp. nov., a novel actinomycete isolated from rhizosphere soil of wheat (Triticum aestivum L.).</title>
        <authorList>
            <person name="Qian L."/>
        </authorList>
    </citation>
    <scope>NUCLEOTIDE SEQUENCE [LARGE SCALE GENOMIC DNA]</scope>
    <source>
        <strain evidence="2 3">NEAU-7082</strain>
    </source>
</reference>
<keyword evidence="3" id="KW-1185">Reference proteome</keyword>
<dbReference type="PANTHER" id="PTHR46637:SF1">
    <property type="entry name" value="BLL5188 PROTEIN"/>
    <property type="match status" value="1"/>
</dbReference>